<dbReference type="PANTHER" id="PTHR47331">
    <property type="entry name" value="PHD-TYPE DOMAIN-CONTAINING PROTEIN"/>
    <property type="match status" value="1"/>
</dbReference>
<evidence type="ECO:0000313" key="1">
    <source>
        <dbReference type="Proteomes" id="UP001652621"/>
    </source>
</evidence>
<keyword evidence="1" id="KW-1185">Reference proteome</keyword>
<protein>
    <submittedName>
        <fullName evidence="2">Uncharacterized protein LOC131805715</fullName>
    </submittedName>
</protein>
<sequence>MESVSCAKFEYEADNLLEECTKLRNMPEKDLSDSLIETKLESLDEDWQNLRSAFESVFFAGTEDEEDKQYKIKVKKYYESVRDNYQVTKATLLEILKNRKAQSQSNNARGEVTNPSLFHSSAVYPPGTTFDMSEICIKVPPCDTQDFYGSYEEWPTFRDMFTAIYGNHPRLTPAQKLYHLRNKTKATVESSKDIKRIQSTVSDCLAILRAHSVKVDQWDPILIYLCSTKLPVDTLTLWEQSLESHSELPKWSQMEDFLKNRHRVLERIDGLRSQTASTSFSNDHISHQNAHLTQSNRCVMCYKNHILKNCMRFNNMNVNQRIEFAREKRLCNNCLTSGHISQECVSVHRCMFCKKKHHTKLHLQSNGQERSIQPRNVTRDNQAPVRSANGSQTNTLVTTDNTVDEMPCSSSSIVQASNVETHVSVCHDDIMLPTALVKVKHAGEQFTVRALIGSASERTFITQKIVKRIGLCTEKANFKISGLSGTVVANSIKKCMLTLCSDTINNEIETEALIVQNLTSLLPTQIVSISDLGSIKELKLADPGFMISAQVDMLIGSDVIPQIILEGVKKNILGNMIAQNSIYGWYIYGPIKSNEICLASVEVEEHSEDDISSALKKFWEQEEVNNVPIATESDNYYNKQMVSDSMESASVIFLFVALPENDEEMMSDGEVEKEMLLAEIDMVVEAAKKTAPETLSSMEAPPSSLLRRQLVPPYSPEIHSQIA</sequence>
<proteinExistence type="predicted"/>
<dbReference type="Proteomes" id="UP001652621">
    <property type="component" value="Unplaced"/>
</dbReference>
<dbReference type="GeneID" id="131805715"/>
<dbReference type="PANTHER" id="PTHR47331:SF5">
    <property type="entry name" value="RIBONUCLEASE H"/>
    <property type="match status" value="1"/>
</dbReference>
<gene>
    <name evidence="2" type="primary">LOC131805715</name>
</gene>
<evidence type="ECO:0000313" key="2">
    <source>
        <dbReference type="RefSeq" id="XP_058985244.1"/>
    </source>
</evidence>
<accession>A0ABM3VHG3</accession>
<dbReference type="RefSeq" id="XP_058985244.1">
    <property type="nucleotide sequence ID" value="XM_059129261.1"/>
</dbReference>
<name>A0ABM3VHG3_MUSDO</name>
<reference evidence="2" key="1">
    <citation type="submission" date="2025-08" db="UniProtKB">
        <authorList>
            <consortium name="RefSeq"/>
        </authorList>
    </citation>
    <scope>IDENTIFICATION</scope>
    <source>
        <strain evidence="2">Aabys</strain>
        <tissue evidence="2">Whole body</tissue>
    </source>
</reference>
<organism evidence="1 2">
    <name type="scientific">Musca domestica</name>
    <name type="common">House fly</name>
    <dbReference type="NCBI Taxonomy" id="7370"/>
    <lineage>
        <taxon>Eukaryota</taxon>
        <taxon>Metazoa</taxon>
        <taxon>Ecdysozoa</taxon>
        <taxon>Arthropoda</taxon>
        <taxon>Hexapoda</taxon>
        <taxon>Insecta</taxon>
        <taxon>Pterygota</taxon>
        <taxon>Neoptera</taxon>
        <taxon>Endopterygota</taxon>
        <taxon>Diptera</taxon>
        <taxon>Brachycera</taxon>
        <taxon>Muscomorpha</taxon>
        <taxon>Muscoidea</taxon>
        <taxon>Muscidae</taxon>
        <taxon>Musca</taxon>
    </lineage>
</organism>